<feature type="domain" description="Jacalin-type lectin" evidence="3">
    <location>
        <begin position="23"/>
        <end position="171"/>
    </location>
</feature>
<dbReference type="Gene3D" id="2.100.10.30">
    <property type="entry name" value="Jacalin-like lectin domain"/>
    <property type="match status" value="1"/>
</dbReference>
<dbReference type="SMART" id="SM00915">
    <property type="entry name" value="Jacalin"/>
    <property type="match status" value="1"/>
</dbReference>
<comment type="caution">
    <text evidence="4">The sequence shown here is derived from an EMBL/GenBank/DDBJ whole genome shotgun (WGS) entry which is preliminary data.</text>
</comment>
<keyword evidence="2" id="KW-0430">Lectin</keyword>
<gene>
    <name evidence="4" type="ORF">Tci_009944</name>
</gene>
<reference evidence="4" key="1">
    <citation type="journal article" date="2019" name="Sci. Rep.">
        <title>Draft genome of Tanacetum cinerariifolium, the natural source of mosquito coil.</title>
        <authorList>
            <person name="Yamashiro T."/>
            <person name="Shiraishi A."/>
            <person name="Satake H."/>
            <person name="Nakayama K."/>
        </authorList>
    </citation>
    <scope>NUCLEOTIDE SEQUENCE</scope>
</reference>
<evidence type="ECO:0000256" key="2">
    <source>
        <dbReference type="ARBA" id="ARBA00022734"/>
    </source>
</evidence>
<sequence length="172" mass="18909">MYHINIYFENTYIYTSIKFIMSVVRVGAWGGSGGTGQWTYLVPASTRLQQIQVVTNGRCIYSIQFIGFNQQTNRLVNSELYGNDANLDDGTTYTVEIPNGQHLSTISGTFGTYQDLSNIITSLSFRVGRNLMEFGGKTGTTFSLPVNRGVIKGFFGNSGDYLDSLGVVIAPL</sequence>
<accession>A0A6L2JLX0</accession>
<evidence type="ECO:0000313" key="4">
    <source>
        <dbReference type="EMBL" id="GEU37966.1"/>
    </source>
</evidence>
<dbReference type="AlphaFoldDB" id="A0A6L2JLX0"/>
<organism evidence="4">
    <name type="scientific">Tanacetum cinerariifolium</name>
    <name type="common">Dalmatian daisy</name>
    <name type="synonym">Chrysanthemum cinerariifolium</name>
    <dbReference type="NCBI Taxonomy" id="118510"/>
    <lineage>
        <taxon>Eukaryota</taxon>
        <taxon>Viridiplantae</taxon>
        <taxon>Streptophyta</taxon>
        <taxon>Embryophyta</taxon>
        <taxon>Tracheophyta</taxon>
        <taxon>Spermatophyta</taxon>
        <taxon>Magnoliopsida</taxon>
        <taxon>eudicotyledons</taxon>
        <taxon>Gunneridae</taxon>
        <taxon>Pentapetalae</taxon>
        <taxon>asterids</taxon>
        <taxon>campanulids</taxon>
        <taxon>Asterales</taxon>
        <taxon>Asteraceae</taxon>
        <taxon>Asteroideae</taxon>
        <taxon>Anthemideae</taxon>
        <taxon>Anthemidinae</taxon>
        <taxon>Tanacetum</taxon>
    </lineage>
</organism>
<dbReference type="EMBL" id="BKCJ010000995">
    <property type="protein sequence ID" value="GEU37966.1"/>
    <property type="molecule type" value="Genomic_DNA"/>
</dbReference>
<dbReference type="SUPFAM" id="SSF51101">
    <property type="entry name" value="Mannose-binding lectins"/>
    <property type="match status" value="1"/>
</dbReference>
<dbReference type="PROSITE" id="PS51752">
    <property type="entry name" value="JACALIN_LECTIN"/>
    <property type="match status" value="1"/>
</dbReference>
<evidence type="ECO:0000259" key="3">
    <source>
        <dbReference type="PROSITE" id="PS51752"/>
    </source>
</evidence>
<dbReference type="PANTHER" id="PTHR46506">
    <property type="entry name" value="OS05G0143600 PROTEIN"/>
    <property type="match status" value="1"/>
</dbReference>
<name>A0A6L2JLX0_TANCI</name>
<evidence type="ECO:0000256" key="1">
    <source>
        <dbReference type="ARBA" id="ARBA00006568"/>
    </source>
</evidence>
<proteinExistence type="inferred from homology"/>
<comment type="similarity">
    <text evidence="1">Belongs to the jacalin lectin family.</text>
</comment>
<dbReference type="GO" id="GO:0030246">
    <property type="term" value="F:carbohydrate binding"/>
    <property type="evidence" value="ECO:0007669"/>
    <property type="project" value="UniProtKB-KW"/>
</dbReference>
<protein>
    <recommendedName>
        <fullName evidence="3">Jacalin-type lectin domain-containing protein</fullName>
    </recommendedName>
</protein>
<dbReference type="InterPro" id="IPR001229">
    <property type="entry name" value="Jacalin-like_lectin_dom"/>
</dbReference>
<dbReference type="InterPro" id="IPR036404">
    <property type="entry name" value="Jacalin-like_lectin_dom_sf"/>
</dbReference>
<dbReference type="Pfam" id="PF01419">
    <property type="entry name" value="Jacalin"/>
    <property type="match status" value="1"/>
</dbReference>